<gene>
    <name evidence="1" type="primary">soxD</name>
    <name evidence="1" type="ORF">POT9AD_0854</name>
</gene>
<protein>
    <submittedName>
        <fullName evidence="1">Sarcosine oxidase subunit D</fullName>
        <ecNumber evidence="1">1.5.3.1</ecNumber>
    </submittedName>
</protein>
<dbReference type="InterPro" id="IPR038561">
    <property type="entry name" value="SoxD_sf"/>
</dbReference>
<dbReference type="Gene3D" id="3.30.2270.10">
    <property type="entry name" value="Folate-binding superfamily"/>
    <property type="match status" value="1"/>
</dbReference>
<keyword evidence="1" id="KW-0560">Oxidoreductase</keyword>
<reference evidence="1" key="1">
    <citation type="submission" date="2018-11" db="EMBL/GenBank/DDBJ databases">
        <authorList>
            <consortium name="Genoscope - CEA"/>
            <person name="William W."/>
        </authorList>
    </citation>
    <scope>NUCLEOTIDE SEQUENCE [LARGE SCALE GENOMIC DNA]</scope>
    <source>
        <strain evidence="1">T9AD</strain>
    </source>
</reference>
<sequence>MKIMPCPLNGPRNINEFTYGGELRRMPDPGTCSDAEWADYVFNCDNRAGVVTEWWLHNASSYWFLAERHTVSDEILRTFDPKELFDQRVDFTLPAKQPEEVSA</sequence>
<dbReference type="AlphaFoldDB" id="A0A653AZX2"/>
<dbReference type="Pfam" id="PF04267">
    <property type="entry name" value="SoxD"/>
    <property type="match status" value="1"/>
</dbReference>
<dbReference type="EC" id="1.5.3.1" evidence="1"/>
<dbReference type="GO" id="GO:0046653">
    <property type="term" value="P:tetrahydrofolate metabolic process"/>
    <property type="evidence" value="ECO:0007669"/>
    <property type="project" value="InterPro"/>
</dbReference>
<dbReference type="EMBL" id="LR130779">
    <property type="protein sequence ID" value="VDN61845.1"/>
    <property type="molecule type" value="Genomic_DNA"/>
</dbReference>
<evidence type="ECO:0000313" key="1">
    <source>
        <dbReference type="EMBL" id="VDN61845.1"/>
    </source>
</evidence>
<proteinExistence type="predicted"/>
<organism evidence="1">
    <name type="scientific">Ectopseudomonas oleovorans</name>
    <name type="common">Pseudomonas oleovorans</name>
    <dbReference type="NCBI Taxonomy" id="301"/>
    <lineage>
        <taxon>Bacteria</taxon>
        <taxon>Pseudomonadati</taxon>
        <taxon>Pseudomonadota</taxon>
        <taxon>Gammaproteobacteria</taxon>
        <taxon>Pseudomonadales</taxon>
        <taxon>Pseudomonadaceae</taxon>
        <taxon>Ectopseudomonas</taxon>
    </lineage>
</organism>
<dbReference type="OrthoDB" id="7159274at2"/>
<accession>A0A653AZX2</accession>
<name>A0A653AZX2_ECTOL</name>
<dbReference type="GO" id="GO:0008115">
    <property type="term" value="F:sarcosine oxidase activity"/>
    <property type="evidence" value="ECO:0007669"/>
    <property type="project" value="UniProtKB-EC"/>
</dbReference>
<dbReference type="InterPro" id="IPR006279">
    <property type="entry name" value="SoxD"/>
</dbReference>